<dbReference type="Proteomes" id="UP000251617">
    <property type="component" value="Chromosome"/>
</dbReference>
<accession>A0AAD0PDL3</accession>
<dbReference type="RefSeq" id="WP_112897807.1">
    <property type="nucleotide sequence ID" value="NZ_CP030750.1"/>
</dbReference>
<sequence length="143" mass="16432">MYLILNNIEEGELFVRVYASEFERKLNLFTVTAENFQTLDVADPDNLLETVINIFIDGKFNYNIDAVESAIGIAVSHDKKQALDAIRRCYAKHGESVKIMLEETNYSSLSRVLVSESDKLFAINNNRRREMSMQELFLDTLTI</sequence>
<dbReference type="AlphaFoldDB" id="A0AAD0PDL3"/>
<evidence type="ECO:0000313" key="1">
    <source>
        <dbReference type="EMBL" id="AXA24246.1"/>
    </source>
</evidence>
<reference evidence="1 2" key="1">
    <citation type="submission" date="2018-06" db="EMBL/GenBank/DDBJ databases">
        <title>The genome of Pseudomonas putida NX-1, a lignin degrader.</title>
        <authorList>
            <person name="Xu Z."/>
        </authorList>
    </citation>
    <scope>NUCLEOTIDE SEQUENCE [LARGE SCALE GENOMIC DNA]</scope>
    <source>
        <strain evidence="1 2">NX-1</strain>
    </source>
</reference>
<proteinExistence type="predicted"/>
<gene>
    <name evidence="1" type="ORF">C1S65_09035</name>
</gene>
<name>A0AAD0PDL3_PSEPU</name>
<organism evidence="1 2">
    <name type="scientific">Pseudomonas putida</name>
    <name type="common">Arthrobacter siderocapsulatus</name>
    <dbReference type="NCBI Taxonomy" id="303"/>
    <lineage>
        <taxon>Bacteria</taxon>
        <taxon>Pseudomonadati</taxon>
        <taxon>Pseudomonadota</taxon>
        <taxon>Gammaproteobacteria</taxon>
        <taxon>Pseudomonadales</taxon>
        <taxon>Pseudomonadaceae</taxon>
        <taxon>Pseudomonas</taxon>
    </lineage>
</organism>
<dbReference type="EMBL" id="CP030750">
    <property type="protein sequence ID" value="AXA24246.1"/>
    <property type="molecule type" value="Genomic_DNA"/>
</dbReference>
<evidence type="ECO:0000313" key="2">
    <source>
        <dbReference type="Proteomes" id="UP000251617"/>
    </source>
</evidence>
<protein>
    <submittedName>
        <fullName evidence="1">Uncharacterized protein</fullName>
    </submittedName>
</protein>